<dbReference type="PRINTS" id="PR00455">
    <property type="entry name" value="HTHTETR"/>
</dbReference>
<evidence type="ECO:0000313" key="3">
    <source>
        <dbReference type="EMBL" id="KUG23756.1"/>
    </source>
</evidence>
<dbReference type="EMBL" id="LNQE01000888">
    <property type="protein sequence ID" value="KUG23756.1"/>
    <property type="molecule type" value="Genomic_DNA"/>
</dbReference>
<proteinExistence type="predicted"/>
<accession>A0A0W8FSE2</accession>
<dbReference type="SUPFAM" id="SSF46689">
    <property type="entry name" value="Homeodomain-like"/>
    <property type="match status" value="1"/>
</dbReference>
<dbReference type="PROSITE" id="PS50977">
    <property type="entry name" value="HTH_TETR_2"/>
    <property type="match status" value="1"/>
</dbReference>
<dbReference type="Pfam" id="PF17938">
    <property type="entry name" value="TetR_C_29"/>
    <property type="match status" value="1"/>
</dbReference>
<sequence>MLIKKVLDLEKPGKTADKILKAARAVFAENGYNGAHVDEIARRAGVNKATLYYQIGDKDTLYANVIHQVLGNTAQNIAASVAKVGHPEEKLKTYIMYIADAIDKNPEWPPIMMREIAADGVHLPRVVTEDIVAVLTILIGILDEGVKKRVFIEVPPFLIHMMIVGTILFYKKAQPIKERQSWLPAKIRARDKKLKGSLGEEVSKLVLKAIKR</sequence>
<gene>
    <name evidence="3" type="ORF">ASZ90_006442</name>
</gene>
<dbReference type="SUPFAM" id="SSF48498">
    <property type="entry name" value="Tetracyclin repressor-like, C-terminal domain"/>
    <property type="match status" value="1"/>
</dbReference>
<dbReference type="PANTHER" id="PTHR30328:SF54">
    <property type="entry name" value="HTH-TYPE TRANSCRIPTIONAL REPRESSOR SCO4008"/>
    <property type="match status" value="1"/>
</dbReference>
<dbReference type="AlphaFoldDB" id="A0A0W8FSE2"/>
<dbReference type="InterPro" id="IPR036271">
    <property type="entry name" value="Tet_transcr_reg_TetR-rel_C_sf"/>
</dbReference>
<dbReference type="InterPro" id="IPR041474">
    <property type="entry name" value="NicS_C"/>
</dbReference>
<dbReference type="InterPro" id="IPR050109">
    <property type="entry name" value="HTH-type_TetR-like_transc_reg"/>
</dbReference>
<evidence type="ECO:0000256" key="1">
    <source>
        <dbReference type="ARBA" id="ARBA00023125"/>
    </source>
</evidence>
<protein>
    <submittedName>
        <fullName evidence="3">Transcriptional regulator, tetr family</fullName>
    </submittedName>
</protein>
<reference evidence="3" key="1">
    <citation type="journal article" date="2015" name="Proc. Natl. Acad. Sci. U.S.A.">
        <title>Networks of energetic and metabolic interactions define dynamics in microbial communities.</title>
        <authorList>
            <person name="Embree M."/>
            <person name="Liu J.K."/>
            <person name="Al-Bassam M.M."/>
            <person name="Zengler K."/>
        </authorList>
    </citation>
    <scope>NUCLEOTIDE SEQUENCE</scope>
</reference>
<dbReference type="PANTHER" id="PTHR30328">
    <property type="entry name" value="TRANSCRIPTIONAL REPRESSOR"/>
    <property type="match status" value="1"/>
</dbReference>
<dbReference type="GO" id="GO:0003677">
    <property type="term" value="F:DNA binding"/>
    <property type="evidence" value="ECO:0007669"/>
    <property type="project" value="UniProtKB-KW"/>
</dbReference>
<dbReference type="InterPro" id="IPR001647">
    <property type="entry name" value="HTH_TetR"/>
</dbReference>
<name>A0A0W8FSE2_9ZZZZ</name>
<dbReference type="Gene3D" id="1.10.357.10">
    <property type="entry name" value="Tetracycline Repressor, domain 2"/>
    <property type="match status" value="1"/>
</dbReference>
<organism evidence="3">
    <name type="scientific">hydrocarbon metagenome</name>
    <dbReference type="NCBI Taxonomy" id="938273"/>
    <lineage>
        <taxon>unclassified sequences</taxon>
        <taxon>metagenomes</taxon>
        <taxon>ecological metagenomes</taxon>
    </lineage>
</organism>
<comment type="caution">
    <text evidence="3">The sequence shown here is derived from an EMBL/GenBank/DDBJ whole genome shotgun (WGS) entry which is preliminary data.</text>
</comment>
<evidence type="ECO:0000259" key="2">
    <source>
        <dbReference type="PROSITE" id="PS50977"/>
    </source>
</evidence>
<keyword evidence="1" id="KW-0238">DNA-binding</keyword>
<feature type="domain" description="HTH tetR-type" evidence="2">
    <location>
        <begin position="13"/>
        <end position="73"/>
    </location>
</feature>
<dbReference type="Pfam" id="PF00440">
    <property type="entry name" value="TetR_N"/>
    <property type="match status" value="1"/>
</dbReference>
<dbReference type="InterPro" id="IPR009057">
    <property type="entry name" value="Homeodomain-like_sf"/>
</dbReference>